<proteinExistence type="inferred from homology"/>
<dbReference type="SUPFAM" id="SSF56935">
    <property type="entry name" value="Porins"/>
    <property type="match status" value="1"/>
</dbReference>
<dbReference type="PANTHER" id="PTHR40980">
    <property type="entry name" value="PLUG DOMAIN-CONTAINING PROTEIN"/>
    <property type="match status" value="1"/>
</dbReference>
<gene>
    <name evidence="12" type="ORF">C7448_102272</name>
</gene>
<evidence type="ECO:0000256" key="7">
    <source>
        <dbReference type="ARBA" id="ARBA00023237"/>
    </source>
</evidence>
<evidence type="ECO:0000256" key="3">
    <source>
        <dbReference type="ARBA" id="ARBA00022452"/>
    </source>
</evidence>
<dbReference type="InterPro" id="IPR036942">
    <property type="entry name" value="Beta-barrel_TonB_sf"/>
</dbReference>
<protein>
    <submittedName>
        <fullName evidence="12">TonB-dependent receptor</fullName>
    </submittedName>
</protein>
<feature type="domain" description="TonB-dependent receptor-like beta-barrel" evidence="10">
    <location>
        <begin position="467"/>
        <end position="891"/>
    </location>
</feature>
<dbReference type="CDD" id="cd01347">
    <property type="entry name" value="ligand_gated_channel"/>
    <property type="match status" value="1"/>
</dbReference>
<dbReference type="NCBIfam" id="TIGR01782">
    <property type="entry name" value="TonB-Xanth-Caul"/>
    <property type="match status" value="1"/>
</dbReference>
<keyword evidence="6 8" id="KW-0472">Membrane</keyword>
<dbReference type="PANTHER" id="PTHR40980:SF4">
    <property type="entry name" value="TONB-DEPENDENT RECEPTOR-LIKE BETA-BARREL DOMAIN-CONTAINING PROTEIN"/>
    <property type="match status" value="1"/>
</dbReference>
<evidence type="ECO:0000256" key="5">
    <source>
        <dbReference type="ARBA" id="ARBA00023077"/>
    </source>
</evidence>
<dbReference type="Pfam" id="PF13715">
    <property type="entry name" value="CarbopepD_reg_2"/>
    <property type="match status" value="1"/>
</dbReference>
<evidence type="ECO:0000256" key="2">
    <source>
        <dbReference type="ARBA" id="ARBA00022448"/>
    </source>
</evidence>
<comment type="similarity">
    <text evidence="8 9">Belongs to the TonB-dependent receptor family.</text>
</comment>
<dbReference type="GO" id="GO:0009279">
    <property type="term" value="C:cell outer membrane"/>
    <property type="evidence" value="ECO:0007669"/>
    <property type="project" value="UniProtKB-SubCell"/>
</dbReference>
<dbReference type="Gene3D" id="2.40.170.20">
    <property type="entry name" value="TonB-dependent receptor, beta-barrel domain"/>
    <property type="match status" value="1"/>
</dbReference>
<keyword evidence="5 9" id="KW-0798">TonB box</keyword>
<comment type="caution">
    <text evidence="12">The sequence shown here is derived from an EMBL/GenBank/DDBJ whole genome shotgun (WGS) entry which is preliminary data.</text>
</comment>
<keyword evidence="12" id="KW-0675">Receptor</keyword>
<dbReference type="InterPro" id="IPR037066">
    <property type="entry name" value="Plug_dom_sf"/>
</dbReference>
<feature type="domain" description="TonB-dependent receptor plug" evidence="11">
    <location>
        <begin position="138"/>
        <end position="237"/>
    </location>
</feature>
<accession>A0A3E0I7Y1</accession>
<dbReference type="Gene3D" id="2.170.130.10">
    <property type="entry name" value="TonB-dependent receptor, plug domain"/>
    <property type="match status" value="1"/>
</dbReference>
<dbReference type="Pfam" id="PF07715">
    <property type="entry name" value="Plug"/>
    <property type="match status" value="1"/>
</dbReference>
<evidence type="ECO:0000259" key="10">
    <source>
        <dbReference type="Pfam" id="PF00593"/>
    </source>
</evidence>
<organism evidence="12 13">
    <name type="scientific">Tenacibaculum gallaicum</name>
    <dbReference type="NCBI Taxonomy" id="561505"/>
    <lineage>
        <taxon>Bacteria</taxon>
        <taxon>Pseudomonadati</taxon>
        <taxon>Bacteroidota</taxon>
        <taxon>Flavobacteriia</taxon>
        <taxon>Flavobacteriales</taxon>
        <taxon>Flavobacteriaceae</taxon>
        <taxon>Tenacibaculum</taxon>
    </lineage>
</organism>
<evidence type="ECO:0000313" key="13">
    <source>
        <dbReference type="Proteomes" id="UP000256884"/>
    </source>
</evidence>
<evidence type="ECO:0000256" key="4">
    <source>
        <dbReference type="ARBA" id="ARBA00022692"/>
    </source>
</evidence>
<dbReference type="InterPro" id="IPR039426">
    <property type="entry name" value="TonB-dep_rcpt-like"/>
</dbReference>
<name>A0A3E0I7Y1_9FLAO</name>
<dbReference type="InterPro" id="IPR012910">
    <property type="entry name" value="Plug_dom"/>
</dbReference>
<keyword evidence="13" id="KW-1185">Reference proteome</keyword>
<dbReference type="EMBL" id="QUNS01000002">
    <property type="protein sequence ID" value="REH54747.1"/>
    <property type="molecule type" value="Genomic_DNA"/>
</dbReference>
<evidence type="ECO:0000256" key="9">
    <source>
        <dbReference type="RuleBase" id="RU003357"/>
    </source>
</evidence>
<reference evidence="12 13" key="1">
    <citation type="submission" date="2018-08" db="EMBL/GenBank/DDBJ databases">
        <title>Genomic Encyclopedia of Type Strains, Phase IV (KMG-IV): sequencing the most valuable type-strain genomes for metagenomic binning, comparative biology and taxonomic classification.</title>
        <authorList>
            <person name="Goeker M."/>
        </authorList>
    </citation>
    <scope>NUCLEOTIDE SEQUENCE [LARGE SCALE GENOMIC DNA]</scope>
    <source>
        <strain evidence="12 13">DSM 18841</strain>
    </source>
</reference>
<dbReference type="Gene3D" id="2.60.40.1120">
    <property type="entry name" value="Carboxypeptidase-like, regulatory domain"/>
    <property type="match status" value="1"/>
</dbReference>
<evidence type="ECO:0000256" key="6">
    <source>
        <dbReference type="ARBA" id="ARBA00023136"/>
    </source>
</evidence>
<dbReference type="AlphaFoldDB" id="A0A3E0I7Y1"/>
<dbReference type="Proteomes" id="UP000256884">
    <property type="component" value="Unassembled WGS sequence"/>
</dbReference>
<evidence type="ECO:0000313" key="12">
    <source>
        <dbReference type="EMBL" id="REH54747.1"/>
    </source>
</evidence>
<keyword evidence="4 8" id="KW-0812">Transmembrane</keyword>
<dbReference type="Pfam" id="PF00593">
    <property type="entry name" value="TonB_dep_Rec_b-barrel"/>
    <property type="match status" value="1"/>
</dbReference>
<keyword evidence="7 8" id="KW-0998">Cell outer membrane</keyword>
<evidence type="ECO:0000256" key="8">
    <source>
        <dbReference type="PROSITE-ProRule" id="PRU01360"/>
    </source>
</evidence>
<dbReference type="InterPro" id="IPR000531">
    <property type="entry name" value="Beta-barrel_TonB"/>
</dbReference>
<comment type="subcellular location">
    <subcellularLocation>
        <location evidence="1 8">Cell outer membrane</location>
        <topology evidence="1 8">Multi-pass membrane protein</topology>
    </subcellularLocation>
</comment>
<dbReference type="PROSITE" id="PS52016">
    <property type="entry name" value="TONB_DEPENDENT_REC_3"/>
    <property type="match status" value="1"/>
</dbReference>
<evidence type="ECO:0000259" key="11">
    <source>
        <dbReference type="Pfam" id="PF07715"/>
    </source>
</evidence>
<keyword evidence="3 8" id="KW-1134">Transmembrane beta strand</keyword>
<sequence length="924" mass="104752">MDNFTKDFKMKKLILITLCFISILGYSQSKSGLKGRVLDETNQPLPGATISIPSLQVGFSTDFNGNYELLNIPIGNYEVQISFLGYQTLTETITLTNNIQSKNFSLLPKIDRLDEVVIKGSIGKGQAKALNQQKNKENITNIISADQVGKFPDANIGDALKRVPGISMQNDQGEARDIVIRGLAPQLNSVTLNGDRIPSAEGDNRRVQMDLIPSDMIQTIEVNKAVTPDMEGDAIGGSVNLVTRSAPTTFRAFVAGSYGQNPVRNTPNYNVSALVANRAFKEKLGYVVNASYNSNDYGSDNVEFEWEKENNKTYIGEHDIRRYDVKRNRMSVAVNLDWAPDNNNTLFFKSMYNQRNDYENRYRVRFRKIDEPDATGVSKAEIRRQTKGGINNDTNDNTRLERQSTYNVSVGGEHIIFGNIKLNWKTGTAKAKEERPDERYISFENDDIEVMQDFSRANFPVLRPTNNDFNDPSTFEYNEVTQQQGFTQERKISSNVDVLIPINATGAYKNSLKFGFKHKYKEKVRDNSFYEYDLENQFPTMNTTTTNDYTINGYLAGDDYKSGLFVSKEFLGSLNLTGGELVLDEFVPENYDANENIYAAYGMLQQKLNDQFSFIAGVRVEKTTIDYNGFAIDVETAEDLSDVTKTFGTRNYTNWLPNLQAKYNINKNTIVRAAWTNTIARPNYFDLVPYRNINSDDMEAEYGNPNLDPTEAMNFDLMFEHYFSNVGIISAGAFYKDLDQFIYNSITEEPISVGGITETYDVTRPFNGGTAEIYGFEVALQRKLNFLPGFLRNLTVYGNYTYTDSKTDGIADREDGLPLAGAVKNMFNGSLAYESSKLSVRASLNFADDYIFEYGDDAFTDVFYDEQLFVDLNASYRITKNLQIFAEAKNLTNQELRFYQGTKHQTMQAEFYNYNWNAGLKYNF</sequence>
<keyword evidence="2 8" id="KW-0813">Transport</keyword>
<dbReference type="SUPFAM" id="SSF49464">
    <property type="entry name" value="Carboxypeptidase regulatory domain-like"/>
    <property type="match status" value="1"/>
</dbReference>
<evidence type="ECO:0000256" key="1">
    <source>
        <dbReference type="ARBA" id="ARBA00004571"/>
    </source>
</evidence>
<dbReference type="InterPro" id="IPR010104">
    <property type="entry name" value="TonB_rcpt_bac"/>
</dbReference>
<dbReference type="InterPro" id="IPR008969">
    <property type="entry name" value="CarboxyPept-like_regulatory"/>
</dbReference>